<evidence type="ECO:0000313" key="2">
    <source>
        <dbReference type="EMBL" id="ASV84648.1"/>
    </source>
</evidence>
<feature type="region of interest" description="Disordered" evidence="1">
    <location>
        <begin position="158"/>
        <end position="228"/>
    </location>
</feature>
<feature type="compositionally biased region" description="Basic and acidic residues" evidence="1">
    <location>
        <begin position="218"/>
        <end position="228"/>
    </location>
</feature>
<sequence length="228" mass="24544">MRTLGSETLICAKEGVRARSPVNISPGTVDRARVVAISMSTRLDSGTVSATGLSTSFGCPPQAASTTSTRHGRSRRICPAVDALHKQVIPISILTSMRNQAFRMKTVAINATDSYAVRVLSRTDVPETRLFGAVGIIPTHARLRRCPSNRCRRRACYEADGSSRRNRTTRRPITARVDDDDAAHDGRATDYGSAATANGRTSSGSAASHPTTGFGLGRSEHWCGHHRQ</sequence>
<accession>A0A248UD76</accession>
<dbReference type="EMBL" id="CP022603">
    <property type="protein sequence ID" value="ASV84648.1"/>
    <property type="molecule type" value="Genomic_DNA"/>
</dbReference>
<dbReference type="AlphaFoldDB" id="A0A248UD76"/>
<gene>
    <name evidence="2" type="ORF">CES85_5443</name>
</gene>
<dbReference type="Proteomes" id="UP000215256">
    <property type="component" value="Chromosome 2"/>
</dbReference>
<dbReference type="KEGG" id="och:CES85_5443"/>
<feature type="compositionally biased region" description="Polar residues" evidence="1">
    <location>
        <begin position="195"/>
        <end position="211"/>
    </location>
</feature>
<name>A0A248UD76_9HYPH</name>
<evidence type="ECO:0000256" key="1">
    <source>
        <dbReference type="SAM" id="MobiDB-lite"/>
    </source>
</evidence>
<reference evidence="2 3" key="1">
    <citation type="submission" date="2017-07" db="EMBL/GenBank/DDBJ databases">
        <title>Phylogenetic study on the rhizospheric bacterium Ochrobactrum sp. A44.</title>
        <authorList>
            <person name="Krzyzanowska D.M."/>
            <person name="Ossowicki A."/>
            <person name="Rajewska M."/>
            <person name="Maciag T."/>
            <person name="Kaczynski Z."/>
            <person name="Czerwicka M."/>
            <person name="Jafra S."/>
        </authorList>
    </citation>
    <scope>NUCLEOTIDE SEQUENCE [LARGE SCALE GENOMIC DNA]</scope>
    <source>
        <strain evidence="2 3">A44</strain>
    </source>
</reference>
<protein>
    <submittedName>
        <fullName evidence="2">Uncharacterized protein</fullName>
    </submittedName>
</protein>
<evidence type="ECO:0000313" key="3">
    <source>
        <dbReference type="Proteomes" id="UP000215256"/>
    </source>
</evidence>
<proteinExistence type="predicted"/>
<organism evidence="2 3">
    <name type="scientific">Ochrobactrum quorumnocens</name>
    <dbReference type="NCBI Taxonomy" id="271865"/>
    <lineage>
        <taxon>Bacteria</taxon>
        <taxon>Pseudomonadati</taxon>
        <taxon>Pseudomonadota</taxon>
        <taxon>Alphaproteobacteria</taxon>
        <taxon>Hyphomicrobiales</taxon>
        <taxon>Brucellaceae</taxon>
        <taxon>Brucella/Ochrobactrum group</taxon>
        <taxon>Ochrobactrum</taxon>
    </lineage>
</organism>